<dbReference type="RefSeq" id="WP_149567372.1">
    <property type="nucleotide sequence ID" value="NZ_CP035807.1"/>
</dbReference>
<dbReference type="AlphaFoldDB" id="A0A5C1Q7V4"/>
<dbReference type="EMBL" id="CP035807">
    <property type="protein sequence ID" value="QEN04115.1"/>
    <property type="molecule type" value="Genomic_DNA"/>
</dbReference>
<gene>
    <name evidence="1" type="ORF">EW093_05170</name>
</gene>
<keyword evidence="2" id="KW-1185">Reference proteome</keyword>
<dbReference type="KEGG" id="sper:EW093_05170"/>
<dbReference type="Proteomes" id="UP000323824">
    <property type="component" value="Chromosome"/>
</dbReference>
<evidence type="ECO:0000313" key="2">
    <source>
        <dbReference type="Proteomes" id="UP000323824"/>
    </source>
</evidence>
<reference evidence="1 2" key="2">
    <citation type="submission" date="2019-09" db="EMBL/GenBank/DDBJ databases">
        <title>Complete Genome Sequence and Methylome Analysis of free living Spirochaetas.</title>
        <authorList>
            <person name="Leshcheva N."/>
            <person name="Mikheeva N."/>
        </authorList>
    </citation>
    <scope>NUCLEOTIDE SEQUENCE [LARGE SCALE GENOMIC DNA]</scope>
    <source>
        <strain evidence="1 2">P</strain>
    </source>
</reference>
<proteinExistence type="predicted"/>
<name>A0A5C1Q7V4_9SPIO</name>
<evidence type="ECO:0000313" key="1">
    <source>
        <dbReference type="EMBL" id="QEN04115.1"/>
    </source>
</evidence>
<reference evidence="1 2" key="1">
    <citation type="submission" date="2019-02" db="EMBL/GenBank/DDBJ databases">
        <authorList>
            <person name="Fomenkov A."/>
            <person name="Dubinina G."/>
            <person name="Grabovich M."/>
            <person name="Vincze T."/>
            <person name="Roberts R.J."/>
        </authorList>
    </citation>
    <scope>NUCLEOTIDE SEQUENCE [LARGE SCALE GENOMIC DNA]</scope>
    <source>
        <strain evidence="1 2">P</strain>
    </source>
</reference>
<protein>
    <submittedName>
        <fullName evidence="1">Uncharacterized protein</fullName>
    </submittedName>
</protein>
<dbReference type="OrthoDB" id="9798978at2"/>
<sequence length="74" mass="8377">MKVIKEEDIYDSVYRSILNSGVILPKDVSNRIVESMNSESGVSKTVLSSIVENLECAKKIVHLCARIQVWFYSL</sequence>
<organism evidence="1 2">
    <name type="scientific">Thiospirochaeta perfilievii</name>
    <dbReference type="NCBI Taxonomy" id="252967"/>
    <lineage>
        <taxon>Bacteria</taxon>
        <taxon>Pseudomonadati</taxon>
        <taxon>Spirochaetota</taxon>
        <taxon>Spirochaetia</taxon>
        <taxon>Spirochaetales</taxon>
        <taxon>Spirochaetaceae</taxon>
        <taxon>Thiospirochaeta</taxon>
    </lineage>
</organism>
<accession>A0A5C1Q7V4</accession>